<evidence type="ECO:0000313" key="1">
    <source>
        <dbReference type="EMBL" id="OWM71017.1"/>
    </source>
</evidence>
<reference evidence="2" key="1">
    <citation type="journal article" date="2017" name="Plant J.">
        <title>The pomegranate (Punica granatum L.) genome and the genomics of punicalagin biosynthesis.</title>
        <authorList>
            <person name="Qin G."/>
            <person name="Xu C."/>
            <person name="Ming R."/>
            <person name="Tang H."/>
            <person name="Guyot R."/>
            <person name="Kramer E.M."/>
            <person name="Hu Y."/>
            <person name="Yi X."/>
            <person name="Qi Y."/>
            <person name="Xu X."/>
            <person name="Gao Z."/>
            <person name="Pan H."/>
            <person name="Jian J."/>
            <person name="Tian Y."/>
            <person name="Yue Z."/>
            <person name="Xu Y."/>
        </authorList>
    </citation>
    <scope>NUCLEOTIDE SEQUENCE [LARGE SCALE GENOMIC DNA]</scope>
    <source>
        <strain evidence="2">cv. Dabenzi</strain>
    </source>
</reference>
<gene>
    <name evidence="1" type="ORF">CDL15_Pgr003907</name>
</gene>
<sequence>MKVGCPNGDEDECHPSILMRKSQEALMEVVAWIIADIIVWKGEPKWGADSATIKSPTLALEYTDKGLAAPLRLKSTSIGGDLAFAPPATKSSKPAAAVISATLQYTMGRPPHIVGDTFGGPSSDSAEAPDALPAVYAVTEEIPSGVHIRPMQENEELNNWTSVPRYSAVIADV</sequence>
<evidence type="ECO:0000313" key="2">
    <source>
        <dbReference type="Proteomes" id="UP000197138"/>
    </source>
</evidence>
<comment type="caution">
    <text evidence="1">The sequence shown here is derived from an EMBL/GenBank/DDBJ whole genome shotgun (WGS) entry which is preliminary data.</text>
</comment>
<proteinExistence type="predicted"/>
<name>A0A218WDS9_PUNGR</name>
<organism evidence="1 2">
    <name type="scientific">Punica granatum</name>
    <name type="common">Pomegranate</name>
    <dbReference type="NCBI Taxonomy" id="22663"/>
    <lineage>
        <taxon>Eukaryota</taxon>
        <taxon>Viridiplantae</taxon>
        <taxon>Streptophyta</taxon>
        <taxon>Embryophyta</taxon>
        <taxon>Tracheophyta</taxon>
        <taxon>Spermatophyta</taxon>
        <taxon>Magnoliopsida</taxon>
        <taxon>eudicotyledons</taxon>
        <taxon>Gunneridae</taxon>
        <taxon>Pentapetalae</taxon>
        <taxon>rosids</taxon>
        <taxon>malvids</taxon>
        <taxon>Myrtales</taxon>
        <taxon>Lythraceae</taxon>
        <taxon>Punica</taxon>
    </lineage>
</organism>
<dbReference type="Proteomes" id="UP000197138">
    <property type="component" value="Unassembled WGS sequence"/>
</dbReference>
<dbReference type="EMBL" id="MTKT01004573">
    <property type="protein sequence ID" value="OWM71017.1"/>
    <property type="molecule type" value="Genomic_DNA"/>
</dbReference>
<protein>
    <submittedName>
        <fullName evidence="1">Uncharacterized protein</fullName>
    </submittedName>
</protein>
<accession>A0A218WDS9</accession>
<dbReference type="AlphaFoldDB" id="A0A218WDS9"/>